<dbReference type="RefSeq" id="WP_006523374.1">
    <property type="nucleotide sequence ID" value="NC_021184.1"/>
</dbReference>
<dbReference type="Pfam" id="PF25198">
    <property type="entry name" value="Spore_GerAC_N"/>
    <property type="match status" value="1"/>
</dbReference>
<dbReference type="InterPro" id="IPR046953">
    <property type="entry name" value="Spore_GerAC-like_C"/>
</dbReference>
<feature type="region of interest" description="Disordered" evidence="8">
    <location>
        <begin position="213"/>
        <end position="235"/>
    </location>
</feature>
<dbReference type="eggNOG" id="ENOG502Z849">
    <property type="taxonomic scope" value="Bacteria"/>
</dbReference>
<dbReference type="HOGENOM" id="CLU_051140_3_1_9"/>
<evidence type="ECO:0000313" key="13">
    <source>
        <dbReference type="Proteomes" id="UP000013520"/>
    </source>
</evidence>
<dbReference type="OrthoDB" id="9816067at2"/>
<evidence type="ECO:0000256" key="8">
    <source>
        <dbReference type="SAM" id="MobiDB-lite"/>
    </source>
</evidence>
<dbReference type="InterPro" id="IPR038501">
    <property type="entry name" value="Spore_GerAC_C_sf"/>
</dbReference>
<dbReference type="KEGG" id="dgi:Desgi_3369"/>
<keyword evidence="7" id="KW-0449">Lipoprotein</keyword>
<dbReference type="Gene3D" id="3.30.300.210">
    <property type="entry name" value="Nutrient germinant receptor protein C, domain 3"/>
    <property type="match status" value="1"/>
</dbReference>
<dbReference type="InterPro" id="IPR057336">
    <property type="entry name" value="GerAC_N"/>
</dbReference>
<feature type="chain" id="PRO_5039178366" evidence="9">
    <location>
        <begin position="28"/>
        <end position="421"/>
    </location>
</feature>
<evidence type="ECO:0000256" key="4">
    <source>
        <dbReference type="ARBA" id="ARBA00022729"/>
    </source>
</evidence>
<keyword evidence="3" id="KW-0309">Germination</keyword>
<feature type="domain" description="Spore germination protein N-terminal" evidence="11">
    <location>
        <begin position="30"/>
        <end position="208"/>
    </location>
</feature>
<keyword evidence="13" id="KW-1185">Reference proteome</keyword>
<comment type="similarity">
    <text evidence="2">Belongs to the GerABKC lipoprotein family.</text>
</comment>
<dbReference type="PANTHER" id="PTHR35789">
    <property type="entry name" value="SPORE GERMINATION PROTEIN B3"/>
    <property type="match status" value="1"/>
</dbReference>
<comment type="subcellular location">
    <subcellularLocation>
        <location evidence="1">Membrane</location>
        <topology evidence="1">Lipid-anchor</topology>
    </subcellularLocation>
</comment>
<accession>R4KHL8</accession>
<name>R4KHL8_9FIRM</name>
<evidence type="ECO:0000259" key="10">
    <source>
        <dbReference type="Pfam" id="PF05504"/>
    </source>
</evidence>
<dbReference type="NCBIfam" id="TIGR02887">
    <property type="entry name" value="spore_ger_x_C"/>
    <property type="match status" value="1"/>
</dbReference>
<evidence type="ECO:0000256" key="3">
    <source>
        <dbReference type="ARBA" id="ARBA00022544"/>
    </source>
</evidence>
<feature type="signal peptide" evidence="9">
    <location>
        <begin position="1"/>
        <end position="27"/>
    </location>
</feature>
<dbReference type="AlphaFoldDB" id="R4KHL8"/>
<dbReference type="Proteomes" id="UP000013520">
    <property type="component" value="Chromosome"/>
</dbReference>
<evidence type="ECO:0000256" key="5">
    <source>
        <dbReference type="ARBA" id="ARBA00023136"/>
    </source>
</evidence>
<evidence type="ECO:0000256" key="2">
    <source>
        <dbReference type="ARBA" id="ARBA00007886"/>
    </source>
</evidence>
<dbReference type="STRING" id="767817.Desgi_3369"/>
<sequence length="421" mass="46964">MLNVKLAMVLRKALVLVLCTMVLSLTGCYDYSEPDEKAWVLAIGVDKGRENKLTVTSVVAVPKDIAGGGGQSEPGGGGGGQGGFFTVSIDTPTILSNLELANTVVDRRVSLSHIKWIVFSRELAEEGIGEYVAPLVRFHQFRRSSQLIICEGRAEDFLAKGMPRLEDNVGKFYELMQRGWRFTEFIPFDSFHQFYYKSENPGVEPVAQLAALGNDDPAYPDNSPKPKGQYQAGRIPRKGGSEIEIMGGAVFKEGRMMGTLNGDEVGVQKLFFGTLKRTIVDVHDPNHPDRYIIVDVIPRQKPRVDISITEGRPQIAVDVKLEGQIISLQSGEDYEKPDRLYIVEDAVQRAIGEDINNTIAKSKQLNADFLGFGLHAQKLFQTWPQWIAYNWKEKFTDADITVDVDYKVRRTGLVHEMVPLK</sequence>
<keyword evidence="5" id="KW-0472">Membrane</keyword>
<dbReference type="GO" id="GO:0016020">
    <property type="term" value="C:membrane"/>
    <property type="evidence" value="ECO:0007669"/>
    <property type="project" value="UniProtKB-SubCell"/>
</dbReference>
<evidence type="ECO:0000256" key="7">
    <source>
        <dbReference type="ARBA" id="ARBA00023288"/>
    </source>
</evidence>
<keyword evidence="6" id="KW-0564">Palmitate</keyword>
<evidence type="ECO:0000256" key="6">
    <source>
        <dbReference type="ARBA" id="ARBA00023139"/>
    </source>
</evidence>
<evidence type="ECO:0000259" key="11">
    <source>
        <dbReference type="Pfam" id="PF25198"/>
    </source>
</evidence>
<dbReference type="PANTHER" id="PTHR35789:SF1">
    <property type="entry name" value="SPORE GERMINATION PROTEIN B3"/>
    <property type="match status" value="1"/>
</dbReference>
<dbReference type="GO" id="GO:0009847">
    <property type="term" value="P:spore germination"/>
    <property type="evidence" value="ECO:0007669"/>
    <property type="project" value="InterPro"/>
</dbReference>
<dbReference type="Pfam" id="PF05504">
    <property type="entry name" value="Spore_GerAC"/>
    <property type="match status" value="1"/>
</dbReference>
<organism evidence="12 13">
    <name type="scientific">Desulfoscipio gibsoniae DSM 7213</name>
    <dbReference type="NCBI Taxonomy" id="767817"/>
    <lineage>
        <taxon>Bacteria</taxon>
        <taxon>Bacillati</taxon>
        <taxon>Bacillota</taxon>
        <taxon>Clostridia</taxon>
        <taxon>Eubacteriales</taxon>
        <taxon>Desulfallaceae</taxon>
        <taxon>Desulfoscipio</taxon>
    </lineage>
</organism>
<evidence type="ECO:0000256" key="9">
    <source>
        <dbReference type="SAM" id="SignalP"/>
    </source>
</evidence>
<dbReference type="PROSITE" id="PS51257">
    <property type="entry name" value="PROKAR_LIPOPROTEIN"/>
    <property type="match status" value="1"/>
</dbReference>
<feature type="domain" description="Spore germination GerAC-like C-terminal" evidence="10">
    <location>
        <begin position="246"/>
        <end position="412"/>
    </location>
</feature>
<reference evidence="12 13" key="1">
    <citation type="submission" date="2012-01" db="EMBL/GenBank/DDBJ databases">
        <title>Complete sequence of Desulfotomaculum gibsoniae DSM 7213.</title>
        <authorList>
            <consortium name="US DOE Joint Genome Institute"/>
            <person name="Lucas S."/>
            <person name="Han J."/>
            <person name="Lapidus A."/>
            <person name="Cheng J.-F."/>
            <person name="Goodwin L."/>
            <person name="Pitluck S."/>
            <person name="Peters L."/>
            <person name="Ovchinnikova G."/>
            <person name="Teshima H."/>
            <person name="Detter J.C."/>
            <person name="Han C."/>
            <person name="Tapia R."/>
            <person name="Land M."/>
            <person name="Hauser L."/>
            <person name="Kyrpides N."/>
            <person name="Ivanova N."/>
            <person name="Pagani I."/>
            <person name="Parshina S."/>
            <person name="Plugge C."/>
            <person name="Muyzer G."/>
            <person name="Kuever J."/>
            <person name="Ivanova A."/>
            <person name="Nazina T."/>
            <person name="Klenk H.-P."/>
            <person name="Brambilla E."/>
            <person name="Spring S."/>
            <person name="Stams A.F."/>
            <person name="Woyke T."/>
        </authorList>
    </citation>
    <scope>NUCLEOTIDE SEQUENCE [LARGE SCALE GENOMIC DNA]</scope>
    <source>
        <strain evidence="12 13">DSM 7213</strain>
    </source>
</reference>
<keyword evidence="4 9" id="KW-0732">Signal</keyword>
<dbReference type="EMBL" id="CP003273">
    <property type="protein sequence ID" value="AGL02713.1"/>
    <property type="molecule type" value="Genomic_DNA"/>
</dbReference>
<protein>
    <submittedName>
        <fullName evidence="12">Germination protein, Ger(X)C family</fullName>
    </submittedName>
</protein>
<proteinExistence type="inferred from homology"/>
<evidence type="ECO:0000256" key="1">
    <source>
        <dbReference type="ARBA" id="ARBA00004635"/>
    </source>
</evidence>
<gene>
    <name evidence="12" type="ORF">Desgi_3369</name>
</gene>
<evidence type="ECO:0000313" key="12">
    <source>
        <dbReference type="EMBL" id="AGL02713.1"/>
    </source>
</evidence>
<dbReference type="InterPro" id="IPR008844">
    <property type="entry name" value="Spore_GerAC-like"/>
</dbReference>